<name>A0AAX6FUM5_IRIPA</name>
<reference evidence="2" key="2">
    <citation type="submission" date="2023-04" db="EMBL/GenBank/DDBJ databases">
        <authorList>
            <person name="Bruccoleri R.E."/>
            <person name="Oakeley E.J."/>
            <person name="Faust A.-M."/>
            <person name="Dessus-Babus S."/>
            <person name="Altorfer M."/>
            <person name="Burckhardt D."/>
            <person name="Oertli M."/>
            <person name="Naumann U."/>
            <person name="Petersen F."/>
            <person name="Wong J."/>
        </authorList>
    </citation>
    <scope>NUCLEOTIDE SEQUENCE</scope>
    <source>
        <strain evidence="2">GSM-AAB239-AS_SAM_17_03QT</strain>
        <tissue evidence="2">Leaf</tissue>
    </source>
</reference>
<evidence type="ECO:0000256" key="1">
    <source>
        <dbReference type="SAM" id="SignalP"/>
    </source>
</evidence>
<organism evidence="2 4">
    <name type="scientific">Iris pallida</name>
    <name type="common">Sweet iris</name>
    <dbReference type="NCBI Taxonomy" id="29817"/>
    <lineage>
        <taxon>Eukaryota</taxon>
        <taxon>Viridiplantae</taxon>
        <taxon>Streptophyta</taxon>
        <taxon>Embryophyta</taxon>
        <taxon>Tracheophyta</taxon>
        <taxon>Spermatophyta</taxon>
        <taxon>Magnoliopsida</taxon>
        <taxon>Liliopsida</taxon>
        <taxon>Asparagales</taxon>
        <taxon>Iridaceae</taxon>
        <taxon>Iridoideae</taxon>
        <taxon>Irideae</taxon>
        <taxon>Iris</taxon>
    </lineage>
</organism>
<dbReference type="EMBL" id="JANAVB010025999">
    <property type="protein sequence ID" value="KAJ6819785.1"/>
    <property type="molecule type" value="Genomic_DNA"/>
</dbReference>
<feature type="signal peptide" evidence="1">
    <location>
        <begin position="1"/>
        <end position="17"/>
    </location>
</feature>
<sequence length="48" mass="5743">MCLFFEYLSLFFSFSLARTISFFVPMKDTPVTGEVLLLVYYRRYMVLS</sequence>
<gene>
    <name evidence="3" type="ORF">M6B38_328670</name>
    <name evidence="2" type="ORF">M6B38_401260</name>
</gene>
<feature type="chain" id="PRO_5044718754" evidence="1">
    <location>
        <begin position="18"/>
        <end position="48"/>
    </location>
</feature>
<evidence type="ECO:0000313" key="2">
    <source>
        <dbReference type="EMBL" id="KAJ6819785.1"/>
    </source>
</evidence>
<evidence type="ECO:0000313" key="3">
    <source>
        <dbReference type="EMBL" id="KAJ6836087.1"/>
    </source>
</evidence>
<proteinExistence type="predicted"/>
<dbReference type="EMBL" id="JANAVB010012596">
    <property type="protein sequence ID" value="KAJ6836087.1"/>
    <property type="molecule type" value="Genomic_DNA"/>
</dbReference>
<protein>
    <submittedName>
        <fullName evidence="2">Uncharacterized protein</fullName>
    </submittedName>
</protein>
<dbReference type="AlphaFoldDB" id="A0AAX6FUM5"/>
<keyword evidence="1" id="KW-0732">Signal</keyword>
<reference evidence="2" key="1">
    <citation type="journal article" date="2023" name="GigaByte">
        <title>Genome assembly of the bearded iris, Iris pallida Lam.</title>
        <authorList>
            <person name="Bruccoleri R.E."/>
            <person name="Oakeley E.J."/>
            <person name="Faust A.M.E."/>
            <person name="Altorfer M."/>
            <person name="Dessus-Babus S."/>
            <person name="Burckhardt D."/>
            <person name="Oertli M."/>
            <person name="Naumann U."/>
            <person name="Petersen F."/>
            <person name="Wong J."/>
        </authorList>
    </citation>
    <scope>NUCLEOTIDE SEQUENCE</scope>
    <source>
        <strain evidence="2">GSM-AAB239-AS_SAM_17_03QT</strain>
    </source>
</reference>
<accession>A0AAX6FUM5</accession>
<dbReference type="Proteomes" id="UP001140949">
    <property type="component" value="Unassembled WGS sequence"/>
</dbReference>
<keyword evidence="4" id="KW-1185">Reference proteome</keyword>
<comment type="caution">
    <text evidence="2">The sequence shown here is derived from an EMBL/GenBank/DDBJ whole genome shotgun (WGS) entry which is preliminary data.</text>
</comment>
<evidence type="ECO:0000313" key="4">
    <source>
        <dbReference type="Proteomes" id="UP001140949"/>
    </source>
</evidence>